<keyword evidence="5 6" id="KW-0949">S-adenosyl-L-methionine</keyword>
<gene>
    <name evidence="6 8" type="primary">rsmH</name>
    <name evidence="8" type="ORF">GCM10023092_04370</name>
</gene>
<comment type="similarity">
    <text evidence="1 6">Belongs to the methyltransferase superfamily. RsmH family.</text>
</comment>
<name>A0ABP8MHT6_9BACT</name>
<dbReference type="HAMAP" id="MF_01007">
    <property type="entry name" value="16SrRNA_methyltr_H"/>
    <property type="match status" value="1"/>
</dbReference>
<dbReference type="SUPFAM" id="SSF81799">
    <property type="entry name" value="Putative methyltransferase TM0872, insert domain"/>
    <property type="match status" value="1"/>
</dbReference>
<accession>A0ABP8MHT6</accession>
<keyword evidence="9" id="KW-1185">Reference proteome</keyword>
<dbReference type="InterPro" id="IPR023397">
    <property type="entry name" value="SAM-dep_MeTrfase_MraW_recog"/>
</dbReference>
<dbReference type="SUPFAM" id="SSF53335">
    <property type="entry name" value="S-adenosyl-L-methionine-dependent methyltransferases"/>
    <property type="match status" value="1"/>
</dbReference>
<evidence type="ECO:0000313" key="8">
    <source>
        <dbReference type="EMBL" id="GAA4449672.1"/>
    </source>
</evidence>
<dbReference type="InterPro" id="IPR029063">
    <property type="entry name" value="SAM-dependent_MTases_sf"/>
</dbReference>
<keyword evidence="2 6" id="KW-0698">rRNA processing</keyword>
<evidence type="ECO:0000256" key="2">
    <source>
        <dbReference type="ARBA" id="ARBA00022552"/>
    </source>
</evidence>
<keyword evidence="3 6" id="KW-0489">Methyltransferase</keyword>
<evidence type="ECO:0000313" key="9">
    <source>
        <dbReference type="Proteomes" id="UP001501410"/>
    </source>
</evidence>
<comment type="subcellular location">
    <subcellularLocation>
        <location evidence="6">Cytoplasm</location>
    </subcellularLocation>
</comment>
<evidence type="ECO:0000256" key="6">
    <source>
        <dbReference type="HAMAP-Rule" id="MF_01007"/>
    </source>
</evidence>
<dbReference type="PANTHER" id="PTHR11265">
    <property type="entry name" value="S-ADENOSYL-METHYLTRANSFERASE MRAW"/>
    <property type="match status" value="1"/>
</dbReference>
<dbReference type="NCBIfam" id="TIGR00006">
    <property type="entry name" value="16S rRNA (cytosine(1402)-N(4))-methyltransferase RsmH"/>
    <property type="match status" value="1"/>
</dbReference>
<reference evidence="9" key="1">
    <citation type="journal article" date="2019" name="Int. J. Syst. Evol. Microbiol.">
        <title>The Global Catalogue of Microorganisms (GCM) 10K type strain sequencing project: providing services to taxonomists for standard genome sequencing and annotation.</title>
        <authorList>
            <consortium name="The Broad Institute Genomics Platform"/>
            <consortium name="The Broad Institute Genome Sequencing Center for Infectious Disease"/>
            <person name="Wu L."/>
            <person name="Ma J."/>
        </authorList>
    </citation>
    <scope>NUCLEOTIDE SEQUENCE [LARGE SCALE GENOMIC DNA]</scope>
    <source>
        <strain evidence="9">JCM 31921</strain>
    </source>
</reference>
<feature type="binding site" evidence="6">
    <location>
        <begin position="36"/>
        <end position="38"/>
    </location>
    <ligand>
        <name>S-adenosyl-L-methionine</name>
        <dbReference type="ChEBI" id="CHEBI:59789"/>
    </ligand>
</feature>
<organism evidence="8 9">
    <name type="scientific">Rurimicrobium arvi</name>
    <dbReference type="NCBI Taxonomy" id="2049916"/>
    <lineage>
        <taxon>Bacteria</taxon>
        <taxon>Pseudomonadati</taxon>
        <taxon>Bacteroidota</taxon>
        <taxon>Chitinophagia</taxon>
        <taxon>Chitinophagales</taxon>
        <taxon>Chitinophagaceae</taxon>
        <taxon>Rurimicrobium</taxon>
    </lineage>
</organism>
<evidence type="ECO:0000256" key="7">
    <source>
        <dbReference type="SAM" id="MobiDB-lite"/>
    </source>
</evidence>
<feature type="binding site" evidence="6">
    <location>
        <position position="56"/>
    </location>
    <ligand>
        <name>S-adenosyl-L-methionine</name>
        <dbReference type="ChEBI" id="CHEBI:59789"/>
    </ligand>
</feature>
<evidence type="ECO:0000256" key="5">
    <source>
        <dbReference type="ARBA" id="ARBA00022691"/>
    </source>
</evidence>
<comment type="catalytic activity">
    <reaction evidence="6">
        <text>cytidine(1402) in 16S rRNA + S-adenosyl-L-methionine = N(4)-methylcytidine(1402) in 16S rRNA + S-adenosyl-L-homocysteine + H(+)</text>
        <dbReference type="Rhea" id="RHEA:42928"/>
        <dbReference type="Rhea" id="RHEA-COMP:10286"/>
        <dbReference type="Rhea" id="RHEA-COMP:10287"/>
        <dbReference type="ChEBI" id="CHEBI:15378"/>
        <dbReference type="ChEBI" id="CHEBI:57856"/>
        <dbReference type="ChEBI" id="CHEBI:59789"/>
        <dbReference type="ChEBI" id="CHEBI:74506"/>
        <dbReference type="ChEBI" id="CHEBI:82748"/>
        <dbReference type="EC" id="2.1.1.199"/>
    </reaction>
</comment>
<dbReference type="PIRSF" id="PIRSF004486">
    <property type="entry name" value="MraW"/>
    <property type="match status" value="1"/>
</dbReference>
<keyword evidence="6" id="KW-0963">Cytoplasm</keyword>
<keyword evidence="4 6" id="KW-0808">Transferase</keyword>
<comment type="caution">
    <text evidence="8">The sequence shown here is derived from an EMBL/GenBank/DDBJ whole genome shotgun (WGS) entry which is preliminary data.</text>
</comment>
<feature type="region of interest" description="Disordered" evidence="7">
    <location>
        <begin position="260"/>
        <end position="303"/>
    </location>
</feature>
<dbReference type="InterPro" id="IPR002903">
    <property type="entry name" value="RsmH"/>
</dbReference>
<comment type="function">
    <text evidence="6">Specifically methylates the N4 position of cytidine in position 1402 (C1402) of 16S rRNA.</text>
</comment>
<feature type="binding site" evidence="6">
    <location>
        <position position="99"/>
    </location>
    <ligand>
        <name>S-adenosyl-L-methionine</name>
        <dbReference type="ChEBI" id="CHEBI:59789"/>
    </ligand>
</feature>
<dbReference type="Gene3D" id="1.10.150.170">
    <property type="entry name" value="Putative methyltransferase TM0872, insert domain"/>
    <property type="match status" value="1"/>
</dbReference>
<evidence type="ECO:0000256" key="3">
    <source>
        <dbReference type="ARBA" id="ARBA00022603"/>
    </source>
</evidence>
<dbReference type="Proteomes" id="UP001501410">
    <property type="component" value="Unassembled WGS sequence"/>
</dbReference>
<evidence type="ECO:0000256" key="1">
    <source>
        <dbReference type="ARBA" id="ARBA00010396"/>
    </source>
</evidence>
<dbReference type="Gene3D" id="3.40.50.150">
    <property type="entry name" value="Vaccinia Virus protein VP39"/>
    <property type="match status" value="1"/>
</dbReference>
<feature type="compositionally biased region" description="Basic and acidic residues" evidence="7">
    <location>
        <begin position="270"/>
        <end position="288"/>
    </location>
</feature>
<dbReference type="RefSeq" id="WP_344822220.1">
    <property type="nucleotide sequence ID" value="NZ_BAABEZ010000002.1"/>
</dbReference>
<feature type="binding site" evidence="6">
    <location>
        <position position="106"/>
    </location>
    <ligand>
        <name>S-adenosyl-L-methionine</name>
        <dbReference type="ChEBI" id="CHEBI:59789"/>
    </ligand>
</feature>
<dbReference type="Pfam" id="PF01795">
    <property type="entry name" value="Methyltransf_5"/>
    <property type="match status" value="1"/>
</dbReference>
<protein>
    <recommendedName>
        <fullName evidence="6">Ribosomal RNA small subunit methyltransferase H</fullName>
        <ecNumber evidence="6">2.1.1.199</ecNumber>
    </recommendedName>
    <alternativeName>
        <fullName evidence="6">16S rRNA m(4)C1402 methyltransferase</fullName>
    </alternativeName>
    <alternativeName>
        <fullName evidence="6">rRNA (cytosine-N(4)-)-methyltransferase RsmH</fullName>
    </alternativeName>
</protein>
<dbReference type="PANTHER" id="PTHR11265:SF0">
    <property type="entry name" value="12S RRNA N4-METHYLCYTIDINE METHYLTRANSFERASE"/>
    <property type="match status" value="1"/>
</dbReference>
<feature type="binding site" evidence="6">
    <location>
        <position position="78"/>
    </location>
    <ligand>
        <name>S-adenosyl-L-methionine</name>
        <dbReference type="ChEBI" id="CHEBI:59789"/>
    </ligand>
</feature>
<evidence type="ECO:0000256" key="4">
    <source>
        <dbReference type="ARBA" id="ARBA00022679"/>
    </source>
</evidence>
<dbReference type="EMBL" id="BAABEZ010000002">
    <property type="protein sequence ID" value="GAA4449672.1"/>
    <property type="molecule type" value="Genomic_DNA"/>
</dbReference>
<dbReference type="EC" id="2.1.1.199" evidence="6"/>
<sequence>MAQQDFYHATVMLEEAVEGLAVKPDGVYVDCTMGGAGHTRRILQELGPQGRIIAFDQDKDAWANKPDDGRVILVQENFRYLKRFLRLHGITAVDGILADLGVSSYQFDTGARGFSIRFDGPLDMRMDDRLELTAKDIIDTYSEERLHKLFERYGEVRNAKQLAKQIVTGRGKASVYTTDDLKSLIDPVIKGPQHRYLAQVFQALRIEVNDELGALRELLEQSAQCLKPEGRLSIISFHSLEDRLVKQFMKNGAWDVTEDPLGLAPRQRSPFRELTKKPVEPTEQEQKNNTRARSAKLRVAEKI</sequence>
<proteinExistence type="inferred from homology"/>